<sequence length="113" mass="12905">MKFFLVALFVVIPFLSFSQGFNVMIGNAEFPTDKVPEHVSLPDKVKKLRIKKNQADKAPKTYTVQIGEEEHTFIGDGTYHDVEFSHDIRGLVVSILDEKRQVQGKPFLIRKSK</sequence>
<protein>
    <submittedName>
        <fullName evidence="1">Uncharacterized protein</fullName>
    </submittedName>
</protein>
<name>A0A1I2WZI2_9BACT</name>
<reference evidence="2" key="1">
    <citation type="submission" date="2016-10" db="EMBL/GenBank/DDBJ databases">
        <authorList>
            <person name="Varghese N."/>
            <person name="Submissions S."/>
        </authorList>
    </citation>
    <scope>NUCLEOTIDE SEQUENCE [LARGE SCALE GENOMIC DNA]</scope>
    <source>
        <strain evidence="2">LP51</strain>
    </source>
</reference>
<dbReference type="EMBL" id="FOOT01000005">
    <property type="protein sequence ID" value="SFH06710.1"/>
    <property type="molecule type" value="Genomic_DNA"/>
</dbReference>
<proteinExistence type="predicted"/>
<organism evidence="1 2">
    <name type="scientific">Pontibacter chinhatensis</name>
    <dbReference type="NCBI Taxonomy" id="1436961"/>
    <lineage>
        <taxon>Bacteria</taxon>
        <taxon>Pseudomonadati</taxon>
        <taxon>Bacteroidota</taxon>
        <taxon>Cytophagia</taxon>
        <taxon>Cytophagales</taxon>
        <taxon>Hymenobacteraceae</taxon>
        <taxon>Pontibacter</taxon>
    </lineage>
</organism>
<evidence type="ECO:0000313" key="1">
    <source>
        <dbReference type="EMBL" id="SFH06710.1"/>
    </source>
</evidence>
<dbReference type="AlphaFoldDB" id="A0A1I2WZI2"/>
<evidence type="ECO:0000313" key="2">
    <source>
        <dbReference type="Proteomes" id="UP000198724"/>
    </source>
</evidence>
<dbReference type="RefSeq" id="WP_092103576.1">
    <property type="nucleotide sequence ID" value="NZ_FOOT01000005.1"/>
</dbReference>
<accession>A0A1I2WZI2</accession>
<keyword evidence="2" id="KW-1185">Reference proteome</keyword>
<dbReference type="Proteomes" id="UP000198724">
    <property type="component" value="Unassembled WGS sequence"/>
</dbReference>
<dbReference type="OrthoDB" id="852683at2"/>
<gene>
    <name evidence="1" type="ORF">SAMN05421739_105294</name>
</gene>
<dbReference type="STRING" id="1436961.SAMN05421739_105294"/>